<dbReference type="EMBL" id="NMUH01002606">
    <property type="protein sequence ID" value="MQM01031.1"/>
    <property type="molecule type" value="Genomic_DNA"/>
</dbReference>
<dbReference type="GO" id="GO:0003676">
    <property type="term" value="F:nucleic acid binding"/>
    <property type="evidence" value="ECO:0007669"/>
    <property type="project" value="InterPro"/>
</dbReference>
<proteinExistence type="predicted"/>
<dbReference type="OrthoDB" id="7608935at2759"/>
<name>A0A843W5P6_COLES</name>
<dbReference type="GO" id="GO:0008270">
    <property type="term" value="F:zinc ion binding"/>
    <property type="evidence" value="ECO:0007669"/>
    <property type="project" value="UniProtKB-KW"/>
</dbReference>
<evidence type="ECO:0000256" key="1">
    <source>
        <dbReference type="PROSITE-ProRule" id="PRU00047"/>
    </source>
</evidence>
<keyword evidence="1" id="KW-0862">Zinc</keyword>
<gene>
    <name evidence="4" type="ORF">Taro_033779</name>
</gene>
<dbReference type="PROSITE" id="PS50158">
    <property type="entry name" value="ZF_CCHC"/>
    <property type="match status" value="1"/>
</dbReference>
<keyword evidence="5" id="KW-1185">Reference proteome</keyword>
<evidence type="ECO:0000256" key="2">
    <source>
        <dbReference type="SAM" id="Phobius"/>
    </source>
</evidence>
<reference evidence="4" key="1">
    <citation type="submission" date="2017-07" db="EMBL/GenBank/DDBJ databases">
        <title>Taro Niue Genome Assembly and Annotation.</title>
        <authorList>
            <person name="Atibalentja N."/>
            <person name="Keating K."/>
            <person name="Fields C.J."/>
        </authorList>
    </citation>
    <scope>NUCLEOTIDE SEQUENCE</scope>
    <source>
        <strain evidence="4">Niue_2</strain>
        <tissue evidence="4">Leaf</tissue>
    </source>
</reference>
<evidence type="ECO:0000313" key="4">
    <source>
        <dbReference type="EMBL" id="MQM01031.1"/>
    </source>
</evidence>
<keyword evidence="2" id="KW-0472">Membrane</keyword>
<keyword evidence="2" id="KW-1133">Transmembrane helix</keyword>
<accession>A0A843W5P6</accession>
<protein>
    <recommendedName>
        <fullName evidence="3">CCHC-type domain-containing protein</fullName>
    </recommendedName>
</protein>
<feature type="transmembrane region" description="Helical" evidence="2">
    <location>
        <begin position="150"/>
        <end position="171"/>
    </location>
</feature>
<feature type="domain" description="CCHC-type" evidence="3">
    <location>
        <begin position="69"/>
        <end position="82"/>
    </location>
</feature>
<comment type="caution">
    <text evidence="4">The sequence shown here is derived from an EMBL/GenBank/DDBJ whole genome shotgun (WGS) entry which is preliminary data.</text>
</comment>
<keyword evidence="2" id="KW-0812">Transmembrane</keyword>
<dbReference type="AlphaFoldDB" id="A0A843W5P6"/>
<organism evidence="4 5">
    <name type="scientific">Colocasia esculenta</name>
    <name type="common">Wild taro</name>
    <name type="synonym">Arum esculentum</name>
    <dbReference type="NCBI Taxonomy" id="4460"/>
    <lineage>
        <taxon>Eukaryota</taxon>
        <taxon>Viridiplantae</taxon>
        <taxon>Streptophyta</taxon>
        <taxon>Embryophyta</taxon>
        <taxon>Tracheophyta</taxon>
        <taxon>Spermatophyta</taxon>
        <taxon>Magnoliopsida</taxon>
        <taxon>Liliopsida</taxon>
        <taxon>Araceae</taxon>
        <taxon>Aroideae</taxon>
        <taxon>Colocasieae</taxon>
        <taxon>Colocasia</taxon>
    </lineage>
</organism>
<sequence length="248" mass="28375">MVKKAQLLEDATDFTDRIKGKFVKKEMTFGQSSAMPNNGKKRPFNITEGPNQERNPKVIIPNTQTKSNCKHCDKPGHTADECWRKVVNVLFHPRSMPRCCFHNVFDSAGSAGVVFGLTRVVVEAFLYFCYFLVLCSRCFLLYYFVEKFCFHLLEFLLLWLVRDWLSLLSLVREAHPLLSLGRDSLSQEFIAGRSWWRFVAPCIASSSVPSCCFCNVFDSACSEGVVFGLTRVVVEVFLCFRCFVRTLL</sequence>
<dbReference type="Proteomes" id="UP000652761">
    <property type="component" value="Unassembled WGS sequence"/>
</dbReference>
<keyword evidence="1" id="KW-0863">Zinc-finger</keyword>
<evidence type="ECO:0000313" key="5">
    <source>
        <dbReference type="Proteomes" id="UP000652761"/>
    </source>
</evidence>
<keyword evidence="1" id="KW-0479">Metal-binding</keyword>
<evidence type="ECO:0000259" key="3">
    <source>
        <dbReference type="PROSITE" id="PS50158"/>
    </source>
</evidence>
<dbReference type="InterPro" id="IPR001878">
    <property type="entry name" value="Znf_CCHC"/>
</dbReference>